<evidence type="ECO:0000259" key="6">
    <source>
        <dbReference type="Pfam" id="PF00593"/>
    </source>
</evidence>
<dbReference type="PANTHER" id="PTHR40980:SF3">
    <property type="entry name" value="TONB-DEPENDENT RECEPTOR-LIKE BETA-BARREL DOMAIN-CONTAINING PROTEIN"/>
    <property type="match status" value="1"/>
</dbReference>
<dbReference type="Proteomes" id="UP000037600">
    <property type="component" value="Unassembled WGS sequence"/>
</dbReference>
<gene>
    <name evidence="8" type="ORF">XM47_15330</name>
</gene>
<dbReference type="AlphaFoldDB" id="A0A0J8JIG2"/>
<evidence type="ECO:0000313" key="8">
    <source>
        <dbReference type="EMBL" id="KMT64246.1"/>
    </source>
</evidence>
<dbReference type="Pfam" id="PF07715">
    <property type="entry name" value="Plug"/>
    <property type="match status" value="1"/>
</dbReference>
<evidence type="ECO:0000259" key="7">
    <source>
        <dbReference type="Pfam" id="PF07715"/>
    </source>
</evidence>
<proteinExistence type="inferred from homology"/>
<evidence type="ECO:0000256" key="1">
    <source>
        <dbReference type="ARBA" id="ARBA00004442"/>
    </source>
</evidence>
<evidence type="ECO:0000256" key="4">
    <source>
        <dbReference type="RuleBase" id="RU003357"/>
    </source>
</evidence>
<evidence type="ECO:0000256" key="2">
    <source>
        <dbReference type="ARBA" id="ARBA00023136"/>
    </source>
</evidence>
<accession>A0A0J8JIG2</accession>
<dbReference type="Gene3D" id="2.40.170.20">
    <property type="entry name" value="TonB-dependent receptor, beta-barrel domain"/>
    <property type="match status" value="1"/>
</dbReference>
<evidence type="ECO:0000256" key="5">
    <source>
        <dbReference type="SAM" id="SignalP"/>
    </source>
</evidence>
<dbReference type="STRING" id="1513271.XM47_15330"/>
<dbReference type="RefSeq" id="WP_048694410.1">
    <property type="nucleotide sequence ID" value="NZ_KQ130500.1"/>
</dbReference>
<keyword evidence="4" id="KW-0798">TonB box</keyword>
<dbReference type="InterPro" id="IPR010104">
    <property type="entry name" value="TonB_rcpt_bac"/>
</dbReference>
<dbReference type="PATRIC" id="fig|1513271.3.peg.3158"/>
<protein>
    <submittedName>
        <fullName evidence="8">TonB-dependent receptor</fullName>
    </submittedName>
</protein>
<dbReference type="NCBIfam" id="TIGR01782">
    <property type="entry name" value="TonB-Xanth-Caul"/>
    <property type="match status" value="1"/>
</dbReference>
<dbReference type="InterPro" id="IPR036942">
    <property type="entry name" value="Beta-barrel_TonB_sf"/>
</dbReference>
<keyword evidence="5" id="KW-0732">Signal</keyword>
<dbReference type="SUPFAM" id="SSF56935">
    <property type="entry name" value="Porins"/>
    <property type="match status" value="1"/>
</dbReference>
<comment type="subcellular location">
    <subcellularLocation>
        <location evidence="1 4">Cell outer membrane</location>
    </subcellularLocation>
</comment>
<dbReference type="EMBL" id="LAZL01000028">
    <property type="protein sequence ID" value="KMT64246.1"/>
    <property type="molecule type" value="Genomic_DNA"/>
</dbReference>
<dbReference type="InterPro" id="IPR000531">
    <property type="entry name" value="Beta-barrel_TonB"/>
</dbReference>
<reference evidence="8 9" key="1">
    <citation type="submission" date="2015-04" db="EMBL/GenBank/DDBJ databases">
        <title>Draft Genome Sequence of the Novel Agar-Digesting Marine Bacterium Q1.</title>
        <authorList>
            <person name="Li Y."/>
            <person name="Li D."/>
            <person name="Chen G."/>
            <person name="Du Z."/>
        </authorList>
    </citation>
    <scope>NUCLEOTIDE SEQUENCE [LARGE SCALE GENOMIC DNA]</scope>
    <source>
        <strain evidence="8 9">Q1</strain>
    </source>
</reference>
<feature type="domain" description="TonB-dependent receptor-like beta-barrel" evidence="6">
    <location>
        <begin position="444"/>
        <end position="894"/>
    </location>
</feature>
<keyword evidence="2 4" id="KW-0472">Membrane</keyword>
<keyword evidence="8" id="KW-0675">Receptor</keyword>
<feature type="chain" id="PRO_5005301195" evidence="5">
    <location>
        <begin position="23"/>
        <end position="930"/>
    </location>
</feature>
<dbReference type="PANTHER" id="PTHR40980">
    <property type="entry name" value="PLUG DOMAIN-CONTAINING PROTEIN"/>
    <property type="match status" value="1"/>
</dbReference>
<name>A0A0J8JIG2_9ALTE</name>
<comment type="caution">
    <text evidence="8">The sequence shown here is derived from an EMBL/GenBank/DDBJ whole genome shotgun (WGS) entry which is preliminary data.</text>
</comment>
<keyword evidence="9" id="KW-1185">Reference proteome</keyword>
<dbReference type="InterPro" id="IPR012910">
    <property type="entry name" value="Plug_dom"/>
</dbReference>
<dbReference type="Pfam" id="PF00593">
    <property type="entry name" value="TonB_dep_Rec_b-barrel"/>
    <property type="match status" value="1"/>
</dbReference>
<feature type="domain" description="TonB-dependent receptor plug" evidence="7">
    <location>
        <begin position="51"/>
        <end position="151"/>
    </location>
</feature>
<sequence length="930" mass="102754">MYSKSAIASAVFTALLTQPVLAAEQDTQEDVEVIQVKGIRGSLNQALNNKRFNTQIVDSIVAEDIGKFPDNNVVEALQRVTGVQVTGRGGGEASTVSIRGLNDVHTTVNGRDVFTGTGRAVALQDIPASLLSNVTVYKTRSASQTERGIAGSIDIETNRPFKFSGSKVVLAARGIYADQSKKIDPALSALASNRWETDLGEFGALVNVSYVETNYRDDGLVAGAAFPFFTSEAPFGHQPYKIMNYNGSNEFWDAGRGATNGLPSEAGSTLSVDGQEIPYYIARDAVFGTVGEANRKRPAASVSLQWAVNDELELLAEGFYTGYRQELQNSLWFTNVFEEDGNNGNLIIDAPILIEGTNIIKERQVYAPNSFQSGDATTGKTDSYLFALGAKWMPTLDLTINAELIAQNSTFEGDFFAMRFDRKAYGLDVDFNHSGGVPGLHFWDNPETSIDESDLADPANWKTGTVYDNGGKQDGDSITLKVDGEYFFNNIIDKVRFGVKLEQRNALNYQREQNKTKVLPIPDMIQALTEEGVDNAGEFVKTVDEYMFGTADIFDSYSVANGLFMIDNAAAVRSIYEYEKNQYTNTFNVSEDSMAAYVTADYKLGDINGEIGVRYVKYKQNMEFLDFDDNDGYGVSEQSEVLPSFTLNWNITDDLVGRVAYTQTLRMPEYNALSPLQFWFDPLTEGVTYGTGSGGNPDLRPTKSANYDLSLEWYFSPGSSLYGAVFQRDIEGLVIGGRKVVRRVGNDDVERDYILSAPVNASDGELSGLEIGLVYVPENLPETLDGIGFQASYTELDSSQTVQDFNELGEVTAVIDSKMSGVSDSSYSLVAFYEKEDFDMRLSYVWREAFYSGDEGPNFANPIQFWSKPEQSLDFQFSYDVSDELTLTFDATNILDDRFQNHYGKGNVDTFNFATNIFSRTFALGARYSF</sequence>
<evidence type="ECO:0000256" key="3">
    <source>
        <dbReference type="ARBA" id="ARBA00023237"/>
    </source>
</evidence>
<keyword evidence="3" id="KW-0998">Cell outer membrane</keyword>
<comment type="similarity">
    <text evidence="4">Belongs to the TonB-dependent receptor family.</text>
</comment>
<dbReference type="Gene3D" id="2.170.130.10">
    <property type="entry name" value="TonB-dependent receptor, plug domain"/>
    <property type="match status" value="1"/>
</dbReference>
<dbReference type="InterPro" id="IPR037066">
    <property type="entry name" value="Plug_dom_sf"/>
</dbReference>
<feature type="signal peptide" evidence="5">
    <location>
        <begin position="1"/>
        <end position="22"/>
    </location>
</feature>
<organism evidence="8 9">
    <name type="scientific">Catenovulum maritimum</name>
    <dbReference type="NCBI Taxonomy" id="1513271"/>
    <lineage>
        <taxon>Bacteria</taxon>
        <taxon>Pseudomonadati</taxon>
        <taxon>Pseudomonadota</taxon>
        <taxon>Gammaproteobacteria</taxon>
        <taxon>Alteromonadales</taxon>
        <taxon>Alteromonadaceae</taxon>
        <taxon>Catenovulum</taxon>
    </lineage>
</organism>
<dbReference type="GO" id="GO:0009279">
    <property type="term" value="C:cell outer membrane"/>
    <property type="evidence" value="ECO:0007669"/>
    <property type="project" value="UniProtKB-SubCell"/>
</dbReference>
<dbReference type="OrthoDB" id="8727862at2"/>
<evidence type="ECO:0000313" key="9">
    <source>
        <dbReference type="Proteomes" id="UP000037600"/>
    </source>
</evidence>